<organism evidence="1">
    <name type="scientific">Cuerna arida</name>
    <dbReference type="NCBI Taxonomy" id="1464854"/>
    <lineage>
        <taxon>Eukaryota</taxon>
        <taxon>Metazoa</taxon>
        <taxon>Ecdysozoa</taxon>
        <taxon>Arthropoda</taxon>
        <taxon>Hexapoda</taxon>
        <taxon>Insecta</taxon>
        <taxon>Pterygota</taxon>
        <taxon>Neoptera</taxon>
        <taxon>Paraneoptera</taxon>
        <taxon>Hemiptera</taxon>
        <taxon>Auchenorrhyncha</taxon>
        <taxon>Membracoidea</taxon>
        <taxon>Cicadellidae</taxon>
        <taxon>Cicadellinae</taxon>
        <taxon>Proconiini</taxon>
        <taxon>Cuerna</taxon>
    </lineage>
</organism>
<gene>
    <name evidence="1" type="ORF">g.45099</name>
</gene>
<sequence length="103" mass="11557">QERESFENLYFELIAKAESYLASDSPVPNINACSSPIGSCNSNISVKLPTIKLPLFSGKYEEWTSFQEIFNSLIHDNKSLTDTQKFHYLKTSLHGPAISVIES</sequence>
<proteinExistence type="predicted"/>
<dbReference type="PANTHER" id="PTHR22954">
    <property type="entry name" value="RETROVIRAL PROTEASE-RELATED"/>
    <property type="match status" value="1"/>
</dbReference>
<protein>
    <submittedName>
        <fullName evidence="1">Uncharacterized protein</fullName>
    </submittedName>
</protein>
<name>A0A1B6EZY6_9HEMI</name>
<feature type="non-terminal residue" evidence="1">
    <location>
        <position position="103"/>
    </location>
</feature>
<dbReference type="InterPro" id="IPR005312">
    <property type="entry name" value="DUF1759"/>
</dbReference>
<dbReference type="EMBL" id="GECZ01026163">
    <property type="protein sequence ID" value="JAS43606.1"/>
    <property type="molecule type" value="Transcribed_RNA"/>
</dbReference>
<feature type="non-terminal residue" evidence="1">
    <location>
        <position position="1"/>
    </location>
</feature>
<accession>A0A1B6EZY6</accession>
<evidence type="ECO:0000313" key="1">
    <source>
        <dbReference type="EMBL" id="JAS43606.1"/>
    </source>
</evidence>
<reference evidence="1" key="1">
    <citation type="submission" date="2015-11" db="EMBL/GenBank/DDBJ databases">
        <title>De novo transcriptome assembly of four potential Pierce s Disease insect vectors from Arizona vineyards.</title>
        <authorList>
            <person name="Tassone E.E."/>
        </authorList>
    </citation>
    <scope>NUCLEOTIDE SEQUENCE</scope>
</reference>
<dbReference type="PANTHER" id="PTHR22954:SF3">
    <property type="entry name" value="PROTEIN CBG08539"/>
    <property type="match status" value="1"/>
</dbReference>
<dbReference type="AlphaFoldDB" id="A0A1B6EZY6"/>
<dbReference type="Pfam" id="PF03564">
    <property type="entry name" value="DUF1759"/>
    <property type="match status" value="1"/>
</dbReference>